<dbReference type="EMBL" id="FRBI01000033">
    <property type="protein sequence ID" value="SHN29107.1"/>
    <property type="molecule type" value="Genomic_DNA"/>
</dbReference>
<dbReference type="AlphaFoldDB" id="A0A1M7QE09"/>
<accession>A0A1M7QE09</accession>
<dbReference type="Gene3D" id="2.130.10.10">
    <property type="entry name" value="YVTN repeat-like/Quinoprotein amine dehydrogenase"/>
    <property type="match status" value="5"/>
</dbReference>
<dbReference type="SUPFAM" id="SSF101908">
    <property type="entry name" value="Putative isomerase YbhE"/>
    <property type="match status" value="1"/>
</dbReference>
<feature type="repeat" description="WD" evidence="3">
    <location>
        <begin position="362"/>
        <end position="396"/>
    </location>
</feature>
<evidence type="ECO:0000313" key="7">
    <source>
        <dbReference type="Proteomes" id="UP000184111"/>
    </source>
</evidence>
<dbReference type="PROSITE" id="PS50294">
    <property type="entry name" value="WD_REPEATS_REGION"/>
    <property type="match status" value="3"/>
</dbReference>
<dbReference type="SMART" id="SM00320">
    <property type="entry name" value="WD40"/>
    <property type="match status" value="12"/>
</dbReference>
<feature type="transmembrane region" description="Helical" evidence="4">
    <location>
        <begin position="126"/>
        <end position="148"/>
    </location>
</feature>
<dbReference type="PROSITE" id="PS50082">
    <property type="entry name" value="WD_REPEATS_2"/>
    <property type="match status" value="6"/>
</dbReference>
<dbReference type="PROSITE" id="PS00678">
    <property type="entry name" value="WD_REPEATS_1"/>
    <property type="match status" value="1"/>
</dbReference>
<name>A0A1M7QE09_9ACTN</name>
<dbReference type="InterPro" id="IPR015943">
    <property type="entry name" value="WD40/YVTN_repeat-like_dom_sf"/>
</dbReference>
<keyword evidence="2" id="KW-0677">Repeat</keyword>
<feature type="repeat" description="WD" evidence="3">
    <location>
        <begin position="445"/>
        <end position="479"/>
    </location>
</feature>
<keyword evidence="1 3" id="KW-0853">WD repeat</keyword>
<dbReference type="InterPro" id="IPR001680">
    <property type="entry name" value="WD40_rpt"/>
</dbReference>
<dbReference type="PANTHER" id="PTHR22847">
    <property type="entry name" value="WD40 REPEAT PROTEIN"/>
    <property type="match status" value="1"/>
</dbReference>
<keyword evidence="4" id="KW-0472">Membrane</keyword>
<feature type="repeat" description="WD" evidence="3">
    <location>
        <begin position="400"/>
        <end position="431"/>
    </location>
</feature>
<evidence type="ECO:0000256" key="4">
    <source>
        <dbReference type="SAM" id="Phobius"/>
    </source>
</evidence>
<sequence length="878" mass="90923">MRSDLLFPDDPSVAGDAKTAWAGLAEARLIVVEGEYSEIAHESLFTYWPELRGWITEARDRLLERQEIDEAARHWRGSGRLPGEYRRSGRAADRRKPWPADSDVRLDRDQRQFLDVSVRTARRRRLVSVGAISVIITLLAASTVSLLVARHQSEKKAKAQSAANAQQLVTVADSMRGDDPRTALLLAVAGSRAGASEQADTVLQRIFQATAFDGEFTAPPTAGSLAPAVNSISYGDDGHQLAVGTDAGSTVLLDPTRRPMRELASVPYGHGGKVTAVSYAPTAGLLAEGGSDGNVRLVSTTDPGHRRVATLDAGGSPVSSVAWSSDSRLVAVGTHTRGTLLWDVSDAPHPTPLPPLPSPVAVDAVAFAPAGRLVATAGDDAQVTLWDLSHQDRPVVHRLAAGVTSPLDALAFSPDGTMLASGSKDGSAQLWTAAGSGRWRRPASLGGHTAAVLALAFSPDSRTLATASADASTVLWQVEDRGGASQSGTLLGHHAAVTSVAFSPDGHTLATGSSDGSAVRWDLYHHQNAAAQPVSVGSPRRAEALTTSTSGAEAAVAHDDGTVDLIDLAHPAGAAASRRLDVTAGDPLTAAAFAAQDTVLVTGAASGAITVTGLGPRPLPVSHWQAGTADVRALAAAPRAVLGTRLLAVADGGTLTVWDLADPAHPRPLHTLPEGRSSVSCLSFSGDGRRLAVGHDDGGTTLWNLASPQHPAVEGSFTTPRGSAVLGTAFSPDGTRLAVAASDENTYLLATAAAGTPRRLATLPDATTAVGFVPGTDMLICLTKDGTPVVWDLSDPTAATRLFIVRGGTGDTTSLSVTADGGMLLSVGAQGGIRAWHLSDLIPLTQLMRHACVLAGGPLTPAQWSRYAPSLRYQADCG</sequence>
<organism evidence="6 7">
    <name type="scientific">Actinacidiphila paucisporea</name>
    <dbReference type="NCBI Taxonomy" id="310782"/>
    <lineage>
        <taxon>Bacteria</taxon>
        <taxon>Bacillati</taxon>
        <taxon>Actinomycetota</taxon>
        <taxon>Actinomycetes</taxon>
        <taxon>Kitasatosporales</taxon>
        <taxon>Streptomycetaceae</taxon>
        <taxon>Actinacidiphila</taxon>
    </lineage>
</organism>
<feature type="repeat" description="WD" evidence="3">
    <location>
        <begin position="267"/>
        <end position="297"/>
    </location>
</feature>
<dbReference type="Proteomes" id="UP000184111">
    <property type="component" value="Unassembled WGS sequence"/>
</dbReference>
<dbReference type="STRING" id="310782.SAMN05216499_13310"/>
<protein>
    <submittedName>
        <fullName evidence="6">WD40 repeat</fullName>
    </submittedName>
</protein>
<gene>
    <name evidence="6" type="ORF">SAMN05216499_13310</name>
</gene>
<keyword evidence="7" id="KW-1185">Reference proteome</keyword>
<dbReference type="PANTHER" id="PTHR22847:SF637">
    <property type="entry name" value="WD REPEAT DOMAIN 5B"/>
    <property type="match status" value="1"/>
</dbReference>
<feature type="repeat" description="WD" evidence="3">
    <location>
        <begin position="490"/>
        <end position="523"/>
    </location>
</feature>
<dbReference type="SUPFAM" id="SSF50998">
    <property type="entry name" value="Quinoprotein alcohol dehydrogenase-like"/>
    <property type="match status" value="1"/>
</dbReference>
<keyword evidence="4" id="KW-1133">Transmembrane helix</keyword>
<dbReference type="Pfam" id="PF00400">
    <property type="entry name" value="WD40"/>
    <property type="match status" value="7"/>
</dbReference>
<reference evidence="6 7" key="1">
    <citation type="submission" date="2016-11" db="EMBL/GenBank/DDBJ databases">
        <authorList>
            <person name="Jaros S."/>
            <person name="Januszkiewicz K."/>
            <person name="Wedrychowicz H."/>
        </authorList>
    </citation>
    <scope>NUCLEOTIDE SEQUENCE [LARGE SCALE GENOMIC DNA]</scope>
    <source>
        <strain evidence="6 7">CGMCC 4.2025</strain>
    </source>
</reference>
<dbReference type="CDD" id="cd00200">
    <property type="entry name" value="WD40"/>
    <property type="match status" value="1"/>
</dbReference>
<dbReference type="InterPro" id="IPR011047">
    <property type="entry name" value="Quinoprotein_ADH-like_sf"/>
</dbReference>
<proteinExistence type="predicted"/>
<dbReference type="Pfam" id="PF20703">
    <property type="entry name" value="nSTAND1"/>
    <property type="match status" value="1"/>
</dbReference>
<dbReference type="InterPro" id="IPR049052">
    <property type="entry name" value="nSTAND1"/>
</dbReference>
<keyword evidence="4" id="KW-0812">Transmembrane</keyword>
<feature type="repeat" description="WD" evidence="3">
    <location>
        <begin position="672"/>
        <end position="713"/>
    </location>
</feature>
<evidence type="ECO:0000256" key="3">
    <source>
        <dbReference type="PROSITE-ProRule" id="PRU00221"/>
    </source>
</evidence>
<feature type="domain" description="Novel STAND NTPase 1" evidence="5">
    <location>
        <begin position="17"/>
        <end position="80"/>
    </location>
</feature>
<evidence type="ECO:0000256" key="2">
    <source>
        <dbReference type="ARBA" id="ARBA00022737"/>
    </source>
</evidence>
<evidence type="ECO:0000259" key="5">
    <source>
        <dbReference type="Pfam" id="PF20703"/>
    </source>
</evidence>
<evidence type="ECO:0000256" key="1">
    <source>
        <dbReference type="ARBA" id="ARBA00022574"/>
    </source>
</evidence>
<evidence type="ECO:0000313" key="6">
    <source>
        <dbReference type="EMBL" id="SHN29107.1"/>
    </source>
</evidence>
<dbReference type="InterPro" id="IPR019775">
    <property type="entry name" value="WD40_repeat_CS"/>
</dbReference>